<proteinExistence type="predicted"/>
<dbReference type="GO" id="GO:0016746">
    <property type="term" value="F:acyltransferase activity"/>
    <property type="evidence" value="ECO:0007669"/>
    <property type="project" value="UniProtKB-KW"/>
</dbReference>
<keyword evidence="2" id="KW-0963">Cytoplasm</keyword>
<feature type="domain" description="AB hydrolase-1" evidence="6">
    <location>
        <begin position="300"/>
        <end position="538"/>
    </location>
</feature>
<dbReference type="InterPro" id="IPR029058">
    <property type="entry name" value="AB_hydrolase_fold"/>
</dbReference>
<protein>
    <submittedName>
        <fullName evidence="8">Polyhydroxyalkanoate synthase</fullName>
    </submittedName>
</protein>
<dbReference type="PANTHER" id="PTHR36837:SF5">
    <property type="entry name" value="POLY-3-HYDROXYBUTYRATE SYNTHASE"/>
    <property type="match status" value="1"/>
</dbReference>
<feature type="compositionally biased region" description="Basic and acidic residues" evidence="5">
    <location>
        <begin position="1"/>
        <end position="20"/>
    </location>
</feature>
<feature type="domain" description="Poly-beta-hydroxybutyrate polymerase N-terminal" evidence="7">
    <location>
        <begin position="127"/>
        <end position="298"/>
    </location>
</feature>
<evidence type="ECO:0000259" key="7">
    <source>
        <dbReference type="Pfam" id="PF07167"/>
    </source>
</evidence>
<dbReference type="RefSeq" id="WP_092812342.1">
    <property type="nucleotide sequence ID" value="NZ_FMVW01000004.1"/>
</dbReference>
<keyword evidence="4" id="KW-0012">Acyltransferase</keyword>
<evidence type="ECO:0000313" key="8">
    <source>
        <dbReference type="EMBL" id="SCZ37106.1"/>
    </source>
</evidence>
<dbReference type="SUPFAM" id="SSF53474">
    <property type="entry name" value="alpha/beta-Hydrolases"/>
    <property type="match status" value="1"/>
</dbReference>
<dbReference type="InterPro" id="IPR010963">
    <property type="entry name" value="PHA_synth_I"/>
</dbReference>
<evidence type="ECO:0000259" key="6">
    <source>
        <dbReference type="Pfam" id="PF00561"/>
    </source>
</evidence>
<dbReference type="AlphaFoldDB" id="A0A1G5NI60"/>
<evidence type="ECO:0000256" key="5">
    <source>
        <dbReference type="SAM" id="MobiDB-lite"/>
    </source>
</evidence>
<dbReference type="InterPro" id="IPR010941">
    <property type="entry name" value="PhaC_N"/>
</dbReference>
<evidence type="ECO:0000313" key="9">
    <source>
        <dbReference type="Proteomes" id="UP000199347"/>
    </source>
</evidence>
<sequence length="616" mass="69642">MAEKKSRKEREDVTEERPDKPLPTSYIAADPEVFARNMARAFEEGGKALAAYLRPRETGQTGADQMAEHTAEIMKTMSHVGQYWMSDPARTIEAQTKLWAQYLSIWNSGLRKTMGDGADSQQATVADKRFADPDWSQNPMFDVLKQLYLATSRWAEDLVEDAEDVDPHTRQKARFYVQQIANALSPSNFAMTNPEVLRATAESNGENLVRGMHMLAEDIAAGKGDLRVRQTDATAFKIGENIATTPGKVVAQNELCQVIQYEATTKSVLKRPLLIVPPWINKFYILDLNSEKSFVRWAVEQGHTVFVISWVNPDRRHADKTFEHYMKEGIFYALDVVERATGERKVNAIGYCVGGTLLAVALAYLAKGRSKQRIASATMFAAQVDFTYSGDLKLFADEEQIETIEEDMAERGYLDGSKMATAFNLLRSNDLIWRYFVSDYMLGKEPLPFDLLYWNSDSTRLPAANHSFYLRNCYLENNLSQGRMKIADKTLDLSRVTIPIYNLATKEDHIAPAKSVFFGSQFFGGPVRFVLTGSGHIAGVINPPAKNKYQYWIDGNADGDIETWMEKAEEKPGSWWPDWQRWIETLDDKRVDARDIGGRKLQALEDAPGSYVKMKC</sequence>
<organism evidence="8 9">
    <name type="scientific">Afifella marina DSM 2698</name>
    <dbReference type="NCBI Taxonomy" id="1120955"/>
    <lineage>
        <taxon>Bacteria</taxon>
        <taxon>Pseudomonadati</taxon>
        <taxon>Pseudomonadota</taxon>
        <taxon>Alphaproteobacteria</taxon>
        <taxon>Hyphomicrobiales</taxon>
        <taxon>Afifellaceae</taxon>
        <taxon>Afifella</taxon>
    </lineage>
</organism>
<dbReference type="NCBIfam" id="TIGR01838">
    <property type="entry name" value="PHA_synth_I"/>
    <property type="match status" value="1"/>
</dbReference>
<dbReference type="STRING" id="1120955.SAMN03080610_02096"/>
<dbReference type="GO" id="GO:0042619">
    <property type="term" value="P:poly-hydroxybutyrate biosynthetic process"/>
    <property type="evidence" value="ECO:0007669"/>
    <property type="project" value="InterPro"/>
</dbReference>
<dbReference type="PANTHER" id="PTHR36837">
    <property type="entry name" value="POLY(3-HYDROXYALKANOATE) POLYMERASE SUBUNIT PHAC"/>
    <property type="match status" value="1"/>
</dbReference>
<dbReference type="GO" id="GO:0005737">
    <property type="term" value="C:cytoplasm"/>
    <property type="evidence" value="ECO:0007669"/>
    <property type="project" value="UniProtKB-SubCell"/>
</dbReference>
<gene>
    <name evidence="8" type="ORF">SAMN03080610_02096</name>
</gene>
<dbReference type="Pfam" id="PF00561">
    <property type="entry name" value="Abhydrolase_1"/>
    <property type="match status" value="1"/>
</dbReference>
<dbReference type="Proteomes" id="UP000199347">
    <property type="component" value="Unassembled WGS sequence"/>
</dbReference>
<reference evidence="8 9" key="1">
    <citation type="submission" date="2016-10" db="EMBL/GenBank/DDBJ databases">
        <authorList>
            <person name="de Groot N.N."/>
        </authorList>
    </citation>
    <scope>NUCLEOTIDE SEQUENCE [LARGE SCALE GENOMIC DNA]</scope>
    <source>
        <strain evidence="8 9">DSM 2698</strain>
    </source>
</reference>
<dbReference type="InterPro" id="IPR000073">
    <property type="entry name" value="AB_hydrolase_1"/>
</dbReference>
<dbReference type="InterPro" id="IPR051321">
    <property type="entry name" value="PHA/PHB_synthase"/>
</dbReference>
<feature type="region of interest" description="Disordered" evidence="5">
    <location>
        <begin position="1"/>
        <end position="25"/>
    </location>
</feature>
<keyword evidence="3" id="KW-0808">Transferase</keyword>
<evidence type="ECO:0000256" key="2">
    <source>
        <dbReference type="ARBA" id="ARBA00022490"/>
    </source>
</evidence>
<dbReference type="OrthoDB" id="7208816at2"/>
<accession>A0A1G5NI60</accession>
<evidence type="ECO:0000256" key="3">
    <source>
        <dbReference type="ARBA" id="ARBA00022679"/>
    </source>
</evidence>
<keyword evidence="9" id="KW-1185">Reference proteome</keyword>
<comment type="subcellular location">
    <subcellularLocation>
        <location evidence="1">Cytoplasm</location>
    </subcellularLocation>
</comment>
<dbReference type="Gene3D" id="3.40.50.1820">
    <property type="entry name" value="alpha/beta hydrolase"/>
    <property type="match status" value="1"/>
</dbReference>
<dbReference type="EMBL" id="FMVW01000004">
    <property type="protein sequence ID" value="SCZ37106.1"/>
    <property type="molecule type" value="Genomic_DNA"/>
</dbReference>
<name>A0A1G5NI60_AFIMA</name>
<evidence type="ECO:0000256" key="4">
    <source>
        <dbReference type="ARBA" id="ARBA00023315"/>
    </source>
</evidence>
<evidence type="ECO:0000256" key="1">
    <source>
        <dbReference type="ARBA" id="ARBA00004496"/>
    </source>
</evidence>
<dbReference type="Pfam" id="PF07167">
    <property type="entry name" value="PhaC_N"/>
    <property type="match status" value="1"/>
</dbReference>